<dbReference type="RefSeq" id="WP_302042560.1">
    <property type="nucleotide sequence ID" value="NZ_JAUKPO010000089.1"/>
</dbReference>
<evidence type="ECO:0000313" key="1">
    <source>
        <dbReference type="EMBL" id="MDO1451763.1"/>
    </source>
</evidence>
<evidence type="ECO:0000313" key="2">
    <source>
        <dbReference type="Proteomes" id="UP001168528"/>
    </source>
</evidence>
<comment type="caution">
    <text evidence="1">The sequence shown here is derived from an EMBL/GenBank/DDBJ whole genome shotgun (WGS) entry which is preliminary data.</text>
</comment>
<sequence length="71" mass="7741">MKLSSSYSIEISIYYITDNGRGGRRSRSAPTLCNSMPFGWNYPLPSFNGGAAQIGCASTVLWAVVRTGEYL</sequence>
<protein>
    <submittedName>
        <fullName evidence="1">Uncharacterized protein</fullName>
    </submittedName>
</protein>
<gene>
    <name evidence="1" type="ORF">Q0590_36150</name>
</gene>
<name>A0ABT8RK93_9BACT</name>
<keyword evidence="2" id="KW-1185">Reference proteome</keyword>
<organism evidence="1 2">
    <name type="scientific">Rhodocytophaga aerolata</name>
    <dbReference type="NCBI Taxonomy" id="455078"/>
    <lineage>
        <taxon>Bacteria</taxon>
        <taxon>Pseudomonadati</taxon>
        <taxon>Bacteroidota</taxon>
        <taxon>Cytophagia</taxon>
        <taxon>Cytophagales</taxon>
        <taxon>Rhodocytophagaceae</taxon>
        <taxon>Rhodocytophaga</taxon>
    </lineage>
</organism>
<dbReference type="Proteomes" id="UP001168528">
    <property type="component" value="Unassembled WGS sequence"/>
</dbReference>
<proteinExistence type="predicted"/>
<dbReference type="EMBL" id="JAUKPO010000089">
    <property type="protein sequence ID" value="MDO1451763.1"/>
    <property type="molecule type" value="Genomic_DNA"/>
</dbReference>
<reference evidence="1" key="1">
    <citation type="submission" date="2023-07" db="EMBL/GenBank/DDBJ databases">
        <title>The genome sequence of Rhodocytophaga aerolata KACC 12507.</title>
        <authorList>
            <person name="Zhang X."/>
        </authorList>
    </citation>
    <scope>NUCLEOTIDE SEQUENCE</scope>
    <source>
        <strain evidence="1">KACC 12507</strain>
    </source>
</reference>
<accession>A0ABT8RK93</accession>